<comment type="caution">
    <text evidence="2">The sequence shown here is derived from an EMBL/GenBank/DDBJ whole genome shotgun (WGS) entry which is preliminary data.</text>
</comment>
<evidence type="ECO:0000259" key="1">
    <source>
        <dbReference type="Pfam" id="PF01883"/>
    </source>
</evidence>
<sequence>MSQPYTEEQIEEIKERILLALETVIDPELGIDIVNLGLVYEVEFNGENGHTMIKMTLTTMGCPLADVLTESIHDALSEVEEVGEIEVKLVWYPAWTTDRMSRYARIALGIR</sequence>
<dbReference type="SUPFAM" id="SSF117916">
    <property type="entry name" value="Fe-S cluster assembly (FSCA) domain-like"/>
    <property type="match status" value="1"/>
</dbReference>
<dbReference type="InterPro" id="IPR002744">
    <property type="entry name" value="MIP18-like"/>
</dbReference>
<evidence type="ECO:0000313" key="3">
    <source>
        <dbReference type="Proteomes" id="UP001597427"/>
    </source>
</evidence>
<accession>A0ABW5TM73</accession>
<organism evidence="2 3">
    <name type="scientific">Enterococcus camelliae</name>
    <dbReference type="NCBI Taxonomy" id="453959"/>
    <lineage>
        <taxon>Bacteria</taxon>
        <taxon>Bacillati</taxon>
        <taxon>Bacillota</taxon>
        <taxon>Bacilli</taxon>
        <taxon>Lactobacillales</taxon>
        <taxon>Enterococcaceae</taxon>
        <taxon>Enterococcus</taxon>
    </lineage>
</organism>
<dbReference type="PANTHER" id="PTHR42831:SF1">
    <property type="entry name" value="FE-S PROTEIN MATURATION AUXILIARY FACTOR YITW"/>
    <property type="match status" value="1"/>
</dbReference>
<dbReference type="Pfam" id="PF01883">
    <property type="entry name" value="FeS_assembly_P"/>
    <property type="match status" value="1"/>
</dbReference>
<evidence type="ECO:0000313" key="2">
    <source>
        <dbReference type="EMBL" id="MFD2729810.1"/>
    </source>
</evidence>
<dbReference type="Proteomes" id="UP001597427">
    <property type="component" value="Unassembled WGS sequence"/>
</dbReference>
<protein>
    <submittedName>
        <fullName evidence="2">Metal-sulfur cluster assembly factor</fullName>
    </submittedName>
</protein>
<dbReference type="EMBL" id="JBHUMO010000060">
    <property type="protein sequence ID" value="MFD2729810.1"/>
    <property type="molecule type" value="Genomic_DNA"/>
</dbReference>
<reference evidence="3" key="1">
    <citation type="journal article" date="2019" name="Int. J. Syst. Evol. Microbiol.">
        <title>The Global Catalogue of Microorganisms (GCM) 10K type strain sequencing project: providing services to taxonomists for standard genome sequencing and annotation.</title>
        <authorList>
            <consortium name="The Broad Institute Genomics Platform"/>
            <consortium name="The Broad Institute Genome Sequencing Center for Infectious Disease"/>
            <person name="Wu L."/>
            <person name="Ma J."/>
        </authorList>
    </citation>
    <scope>NUCLEOTIDE SEQUENCE [LARGE SCALE GENOMIC DNA]</scope>
    <source>
        <strain evidence="3">TISTR 932</strain>
    </source>
</reference>
<proteinExistence type="predicted"/>
<dbReference type="RefSeq" id="WP_379982509.1">
    <property type="nucleotide sequence ID" value="NZ_JBHUMO010000060.1"/>
</dbReference>
<keyword evidence="3" id="KW-1185">Reference proteome</keyword>
<gene>
    <name evidence="2" type="ORF">ACFSR0_10320</name>
</gene>
<dbReference type="InterPro" id="IPR034904">
    <property type="entry name" value="FSCA_dom_sf"/>
</dbReference>
<dbReference type="PANTHER" id="PTHR42831">
    <property type="entry name" value="FE-S PROTEIN MATURATION AUXILIARY FACTOR YITW"/>
    <property type="match status" value="1"/>
</dbReference>
<dbReference type="InterPro" id="IPR052339">
    <property type="entry name" value="Fe-S_Maturation_MIP18"/>
</dbReference>
<dbReference type="Gene3D" id="3.30.300.130">
    <property type="entry name" value="Fe-S cluster assembly (FSCA)"/>
    <property type="match status" value="1"/>
</dbReference>
<name>A0ABW5TM73_9ENTE</name>
<feature type="domain" description="MIP18 family-like" evidence="1">
    <location>
        <begin position="14"/>
        <end position="87"/>
    </location>
</feature>